<name>A0ABV0U0S2_9TELE</name>
<feature type="region of interest" description="Disordered" evidence="1">
    <location>
        <begin position="1"/>
        <end position="20"/>
    </location>
</feature>
<organism evidence="2 3">
    <name type="scientific">Ilyodon furcidens</name>
    <name type="common">goldbreast splitfin</name>
    <dbReference type="NCBI Taxonomy" id="33524"/>
    <lineage>
        <taxon>Eukaryota</taxon>
        <taxon>Metazoa</taxon>
        <taxon>Chordata</taxon>
        <taxon>Craniata</taxon>
        <taxon>Vertebrata</taxon>
        <taxon>Euteleostomi</taxon>
        <taxon>Actinopterygii</taxon>
        <taxon>Neopterygii</taxon>
        <taxon>Teleostei</taxon>
        <taxon>Neoteleostei</taxon>
        <taxon>Acanthomorphata</taxon>
        <taxon>Ovalentaria</taxon>
        <taxon>Atherinomorphae</taxon>
        <taxon>Cyprinodontiformes</taxon>
        <taxon>Goodeidae</taxon>
        <taxon>Ilyodon</taxon>
    </lineage>
</organism>
<sequence length="109" mass="12455">MHAHMQTLSNGLERGEKRTDTCIQKDQQINNSERYDSRCLGGRDSLVVSAATFDQKFKNRPFVADRRLSSPSFCRLLIPDIFLGRLFLGRRREAADHGSTEEATVLHVY</sequence>
<comment type="caution">
    <text evidence="2">The sequence shown here is derived from an EMBL/GenBank/DDBJ whole genome shotgun (WGS) entry which is preliminary data.</text>
</comment>
<dbReference type="Proteomes" id="UP001482620">
    <property type="component" value="Unassembled WGS sequence"/>
</dbReference>
<gene>
    <name evidence="2" type="ORF">ILYODFUR_030654</name>
</gene>
<dbReference type="EMBL" id="JAHRIQ010050941">
    <property type="protein sequence ID" value="MEQ2238182.1"/>
    <property type="molecule type" value="Genomic_DNA"/>
</dbReference>
<evidence type="ECO:0000313" key="2">
    <source>
        <dbReference type="EMBL" id="MEQ2238182.1"/>
    </source>
</evidence>
<accession>A0ABV0U0S2</accession>
<keyword evidence="3" id="KW-1185">Reference proteome</keyword>
<protein>
    <submittedName>
        <fullName evidence="2">Uncharacterized protein</fullName>
    </submittedName>
</protein>
<proteinExistence type="predicted"/>
<feature type="compositionally biased region" description="Polar residues" evidence="1">
    <location>
        <begin position="1"/>
        <end position="10"/>
    </location>
</feature>
<evidence type="ECO:0000256" key="1">
    <source>
        <dbReference type="SAM" id="MobiDB-lite"/>
    </source>
</evidence>
<evidence type="ECO:0000313" key="3">
    <source>
        <dbReference type="Proteomes" id="UP001482620"/>
    </source>
</evidence>
<reference evidence="2 3" key="1">
    <citation type="submission" date="2021-06" db="EMBL/GenBank/DDBJ databases">
        <authorList>
            <person name="Palmer J.M."/>
        </authorList>
    </citation>
    <scope>NUCLEOTIDE SEQUENCE [LARGE SCALE GENOMIC DNA]</scope>
    <source>
        <strain evidence="3">if_2019</strain>
        <tissue evidence="2">Muscle</tissue>
    </source>
</reference>